<accession>W7Y7M0</accession>
<name>W7Y7M0_9BACT</name>
<comment type="caution">
    <text evidence="8">The sequence shown here is derived from an EMBL/GenBank/DDBJ whole genome shotgun (WGS) entry which is preliminary data.</text>
</comment>
<dbReference type="InterPro" id="IPR058792">
    <property type="entry name" value="Beta-barrel_RND_2"/>
</dbReference>
<dbReference type="GO" id="GO:0015562">
    <property type="term" value="F:efflux transmembrane transporter activity"/>
    <property type="evidence" value="ECO:0007669"/>
    <property type="project" value="TreeGrafter"/>
</dbReference>
<dbReference type="Pfam" id="PF25876">
    <property type="entry name" value="HH_MFP_RND"/>
    <property type="match status" value="1"/>
</dbReference>
<reference evidence="8 9" key="1">
    <citation type="journal article" date="2014" name="Genome Announc.">
        <title>Draft Genome Sequence of Cytophaga fermentans JCM 21142T, a Facultative Anaerobe Isolated from Marine Mud.</title>
        <authorList>
            <person name="Starns D."/>
            <person name="Oshima K."/>
            <person name="Suda W."/>
            <person name="Iino T."/>
            <person name="Yuki M."/>
            <person name="Inoue J."/>
            <person name="Kitamura K."/>
            <person name="Iida T."/>
            <person name="Darby A."/>
            <person name="Hattori M."/>
            <person name="Ohkuma M."/>
        </authorList>
    </citation>
    <scope>NUCLEOTIDE SEQUENCE [LARGE SCALE GENOMIC DNA]</scope>
    <source>
        <strain evidence="8 9">JCM 21142</strain>
    </source>
</reference>
<dbReference type="Pfam" id="PF25917">
    <property type="entry name" value="BSH_RND"/>
    <property type="match status" value="1"/>
</dbReference>
<dbReference type="Pfam" id="PF25975">
    <property type="entry name" value="CzcB_C"/>
    <property type="match status" value="1"/>
</dbReference>
<dbReference type="AlphaFoldDB" id="W7Y7M0"/>
<dbReference type="InterPro" id="IPR058624">
    <property type="entry name" value="MdtA-like_HH"/>
</dbReference>
<dbReference type="InterPro" id="IPR058649">
    <property type="entry name" value="CzcB_C"/>
</dbReference>
<dbReference type="Gene3D" id="2.40.420.20">
    <property type="match status" value="1"/>
</dbReference>
<feature type="region of interest" description="Disordered" evidence="2">
    <location>
        <begin position="399"/>
        <end position="436"/>
    </location>
</feature>
<dbReference type="Pfam" id="PF25954">
    <property type="entry name" value="Beta-barrel_RND_2"/>
    <property type="match status" value="1"/>
</dbReference>
<feature type="region of interest" description="Disordered" evidence="2">
    <location>
        <begin position="315"/>
        <end position="360"/>
    </location>
</feature>
<dbReference type="EMBL" id="BAMD01000028">
    <property type="protein sequence ID" value="GAF03653.1"/>
    <property type="molecule type" value="Genomic_DNA"/>
</dbReference>
<keyword evidence="3" id="KW-1133">Transmembrane helix</keyword>
<dbReference type="PANTHER" id="PTHR30469:SF33">
    <property type="entry name" value="SLR1207 PROTEIN"/>
    <property type="match status" value="1"/>
</dbReference>
<dbReference type="Proteomes" id="UP000019402">
    <property type="component" value="Unassembled WGS sequence"/>
</dbReference>
<evidence type="ECO:0000259" key="6">
    <source>
        <dbReference type="Pfam" id="PF25954"/>
    </source>
</evidence>
<dbReference type="eggNOG" id="COG0845">
    <property type="taxonomic scope" value="Bacteria"/>
</dbReference>
<protein>
    <submittedName>
        <fullName evidence="8">Macrolide-specific efflux protein MacA</fullName>
    </submittedName>
</protein>
<sequence>MKRKKIMIYALVSCIAIAAVLIYSFVGKGKSGYAFETATVERGSINNSITATGTLEATNTVVVGTQVSGVIEKLYVDFNSIVTKGQLIAELDKSTLKSSLENAVADFNRSQAEYEYQKSNLERMKILYDKGVLSDSDYDLAVYNYKTSEANLSSSKANVEKAKRNLGYANIYAPIDGVVLNRAVEEGQTVAASMSTPELYTITNDLSEMQVEADVDEADIGMVKVGQHVDFTVDAFPDDTFTGKISEIRLQPNESSNVITYTVIVIVANPDKKLKPGMTASITAYVEEANDVLLVTGKALRFTPEREMMMAYFKSLPEDQRPARRGQRPNGSQGNRAGKETLDSGSRMGQQEDDSKKTVWVKDGNMIKPIHIETGINDGNTVEIVSGLNEGDKVVVAMREGVEEETQENAQADSSEGQSSSPFLPSRQGKGGRPPR</sequence>
<feature type="domain" description="Multidrug resistance protein MdtA-like barrel-sandwich hybrid" evidence="5">
    <location>
        <begin position="59"/>
        <end position="197"/>
    </location>
</feature>
<dbReference type="Gene3D" id="1.10.287.470">
    <property type="entry name" value="Helix hairpin bin"/>
    <property type="match status" value="1"/>
</dbReference>
<evidence type="ECO:0000256" key="3">
    <source>
        <dbReference type="SAM" id="Phobius"/>
    </source>
</evidence>
<dbReference type="InterPro" id="IPR006143">
    <property type="entry name" value="RND_pump_MFP"/>
</dbReference>
<evidence type="ECO:0000259" key="7">
    <source>
        <dbReference type="Pfam" id="PF25975"/>
    </source>
</evidence>
<dbReference type="RefSeq" id="WP_052342989.1">
    <property type="nucleotide sequence ID" value="NZ_BAMD01000028.1"/>
</dbReference>
<dbReference type="GO" id="GO:1990281">
    <property type="term" value="C:efflux pump complex"/>
    <property type="evidence" value="ECO:0007669"/>
    <property type="project" value="TreeGrafter"/>
</dbReference>
<evidence type="ECO:0000259" key="5">
    <source>
        <dbReference type="Pfam" id="PF25917"/>
    </source>
</evidence>
<gene>
    <name evidence="8" type="ORF">JCM21142_52332</name>
</gene>
<keyword evidence="3" id="KW-0812">Transmembrane</keyword>
<dbReference type="PANTHER" id="PTHR30469">
    <property type="entry name" value="MULTIDRUG RESISTANCE PROTEIN MDTA"/>
    <property type="match status" value="1"/>
</dbReference>
<dbReference type="FunFam" id="2.40.30.170:FF:000010">
    <property type="entry name" value="Efflux RND transporter periplasmic adaptor subunit"/>
    <property type="match status" value="1"/>
</dbReference>
<proteinExistence type="inferred from homology"/>
<keyword evidence="9" id="KW-1185">Reference proteome</keyword>
<dbReference type="OrthoDB" id="9809068at2"/>
<feature type="domain" description="CusB-like beta-barrel" evidence="6">
    <location>
        <begin position="211"/>
        <end position="283"/>
    </location>
</feature>
<keyword evidence="3" id="KW-0472">Membrane</keyword>
<evidence type="ECO:0000256" key="2">
    <source>
        <dbReference type="SAM" id="MobiDB-lite"/>
    </source>
</evidence>
<evidence type="ECO:0000256" key="1">
    <source>
        <dbReference type="ARBA" id="ARBA00009477"/>
    </source>
</evidence>
<dbReference type="NCBIfam" id="TIGR01730">
    <property type="entry name" value="RND_mfp"/>
    <property type="match status" value="1"/>
</dbReference>
<feature type="domain" description="CzcB-like C-terminal circularly permuted SH3-like" evidence="7">
    <location>
        <begin position="354"/>
        <end position="396"/>
    </location>
</feature>
<feature type="transmembrane region" description="Helical" evidence="3">
    <location>
        <begin position="7"/>
        <end position="26"/>
    </location>
</feature>
<feature type="domain" description="Multidrug resistance protein MdtA-like alpha-helical hairpin" evidence="4">
    <location>
        <begin position="100"/>
        <end position="169"/>
    </location>
</feature>
<evidence type="ECO:0000313" key="8">
    <source>
        <dbReference type="EMBL" id="GAF03653.1"/>
    </source>
</evidence>
<evidence type="ECO:0000259" key="4">
    <source>
        <dbReference type="Pfam" id="PF25876"/>
    </source>
</evidence>
<dbReference type="SUPFAM" id="SSF111369">
    <property type="entry name" value="HlyD-like secretion proteins"/>
    <property type="match status" value="1"/>
</dbReference>
<feature type="compositionally biased region" description="Polar residues" evidence="2">
    <location>
        <begin position="408"/>
        <end position="423"/>
    </location>
</feature>
<evidence type="ECO:0000313" key="9">
    <source>
        <dbReference type="Proteomes" id="UP000019402"/>
    </source>
</evidence>
<dbReference type="Gene3D" id="2.40.50.100">
    <property type="match status" value="1"/>
</dbReference>
<dbReference type="Gene3D" id="2.40.30.170">
    <property type="match status" value="1"/>
</dbReference>
<dbReference type="InterPro" id="IPR058625">
    <property type="entry name" value="MdtA-like_BSH"/>
</dbReference>
<organism evidence="8 9">
    <name type="scientific">Saccharicrinis fermentans DSM 9555 = JCM 21142</name>
    <dbReference type="NCBI Taxonomy" id="869213"/>
    <lineage>
        <taxon>Bacteria</taxon>
        <taxon>Pseudomonadati</taxon>
        <taxon>Bacteroidota</taxon>
        <taxon>Bacteroidia</taxon>
        <taxon>Marinilabiliales</taxon>
        <taxon>Marinilabiliaceae</taxon>
        <taxon>Saccharicrinis</taxon>
    </lineage>
</organism>
<dbReference type="STRING" id="869213.GCA_000517085_00908"/>
<comment type="similarity">
    <text evidence="1">Belongs to the membrane fusion protein (MFP) (TC 8.A.1) family.</text>
</comment>